<keyword evidence="7 11" id="KW-0456">Lyase</keyword>
<reference evidence="11 12" key="1">
    <citation type="submission" date="2023-04" db="EMBL/GenBank/DDBJ databases">
        <title>A long-awaited taxogenomic arrangement of the family Halomonadaceae.</title>
        <authorList>
            <person name="De La Haba R."/>
            <person name="Chuvochina M."/>
            <person name="Wittouck S."/>
            <person name="Arahal D.R."/>
            <person name="Sanchez-Porro C."/>
            <person name="Hugenholtz P."/>
            <person name="Ventosa A."/>
        </authorList>
    </citation>
    <scope>NUCLEOTIDE SEQUENCE [LARGE SCALE GENOMIC DNA]</scope>
    <source>
        <strain evidence="11 12">DSM 23530</strain>
    </source>
</reference>
<evidence type="ECO:0000259" key="10">
    <source>
        <dbReference type="Pfam" id="PF00155"/>
    </source>
</evidence>
<comment type="pathway">
    <text evidence="3">Cofactor biosynthesis; adenosylcobalamin biosynthesis.</text>
</comment>
<dbReference type="InterPro" id="IPR015421">
    <property type="entry name" value="PyrdxlP-dep_Trfase_major"/>
</dbReference>
<dbReference type="CDD" id="cd00609">
    <property type="entry name" value="AAT_like"/>
    <property type="match status" value="1"/>
</dbReference>
<comment type="function">
    <text evidence="2">Decarboxylates L-threonine-O-3-phosphate to yield (R)-1-amino-2-propanol O-2-phosphate, the precursor for the linkage between the nucleotide loop and the corrin ring in cobalamin.</text>
</comment>
<keyword evidence="12" id="KW-1185">Reference proteome</keyword>
<feature type="domain" description="Aminotransferase class I/classII large" evidence="10">
    <location>
        <begin position="30"/>
        <end position="357"/>
    </location>
</feature>
<sequence>MTAQAPDWPAHGGRIAPLLARCGLPADHPVIDFSANLNPLGPPAWLPDRLAAAGEALSRYPDPDDDHARRAIADHEGVAPERVLVTNGGAEAIYLAAALHAGGRALVVEPGFGEYARACRHYGLDVVSLPLRGEAFRLDLEAALHALDGVDVAFLCRPHNPTGTLIPRADVELLLARAHATGTTLVVDEAFIDFTEGDERLTPWLDGTPHLLLLRSMTKLYDLPGLRLGYLLGAPDRVRRLAALQMPWSVNALALSLVAPLLADRDYLARTRAWLAAERAAVPAAVRDLGFAVPPTQANFFLLRGGPDAETSESLFAFLLHRGLLARHTHGFAGLDGAWLRLALRGAADNARLIEALAEWRRA</sequence>
<name>A0ABU1G474_9GAMM</name>
<evidence type="ECO:0000256" key="5">
    <source>
        <dbReference type="ARBA" id="ARBA00022573"/>
    </source>
</evidence>
<evidence type="ECO:0000256" key="2">
    <source>
        <dbReference type="ARBA" id="ARBA00003444"/>
    </source>
</evidence>
<evidence type="ECO:0000256" key="8">
    <source>
        <dbReference type="ARBA" id="ARBA00029996"/>
    </source>
</evidence>
<proteinExistence type="predicted"/>
<evidence type="ECO:0000256" key="6">
    <source>
        <dbReference type="ARBA" id="ARBA00022898"/>
    </source>
</evidence>
<evidence type="ECO:0000256" key="7">
    <source>
        <dbReference type="ARBA" id="ARBA00023239"/>
    </source>
</evidence>
<evidence type="ECO:0000256" key="9">
    <source>
        <dbReference type="ARBA" id="ARBA00048531"/>
    </source>
</evidence>
<gene>
    <name evidence="11" type="primary">cobD</name>
    <name evidence="11" type="ORF">QC818_12995</name>
</gene>
<evidence type="ECO:0000313" key="12">
    <source>
        <dbReference type="Proteomes" id="UP001264519"/>
    </source>
</evidence>
<dbReference type="InterPro" id="IPR015422">
    <property type="entry name" value="PyrdxlP-dep_Trfase_small"/>
</dbReference>
<dbReference type="PANTHER" id="PTHR42885:SF1">
    <property type="entry name" value="THREONINE-PHOSPHATE DECARBOXYLASE"/>
    <property type="match status" value="1"/>
</dbReference>
<dbReference type="Proteomes" id="UP001264519">
    <property type="component" value="Unassembled WGS sequence"/>
</dbReference>
<dbReference type="GO" id="GO:0048472">
    <property type="term" value="F:threonine-phosphate decarboxylase activity"/>
    <property type="evidence" value="ECO:0007669"/>
    <property type="project" value="UniProtKB-EC"/>
</dbReference>
<dbReference type="Pfam" id="PF00155">
    <property type="entry name" value="Aminotran_1_2"/>
    <property type="match status" value="1"/>
</dbReference>
<organism evidence="11 12">
    <name type="scientific">Halomonas koreensis</name>
    <dbReference type="NCBI Taxonomy" id="245385"/>
    <lineage>
        <taxon>Bacteria</taxon>
        <taxon>Pseudomonadati</taxon>
        <taxon>Pseudomonadota</taxon>
        <taxon>Gammaproteobacteria</taxon>
        <taxon>Oceanospirillales</taxon>
        <taxon>Halomonadaceae</taxon>
        <taxon>Halomonas</taxon>
    </lineage>
</organism>
<dbReference type="InterPro" id="IPR015424">
    <property type="entry name" value="PyrdxlP-dep_Trfase"/>
</dbReference>
<keyword evidence="5" id="KW-0169">Cobalamin biosynthesis</keyword>
<keyword evidence="6" id="KW-0663">Pyridoxal phosphate</keyword>
<evidence type="ECO:0000313" key="11">
    <source>
        <dbReference type="EMBL" id="MDR5867705.1"/>
    </source>
</evidence>
<accession>A0ABU1G474</accession>
<comment type="catalytic activity">
    <reaction evidence="9">
        <text>O-phospho-L-threonine + H(+) = (R)-1-aminopropan-2-yl phosphate + CO2</text>
        <dbReference type="Rhea" id="RHEA:11492"/>
        <dbReference type="ChEBI" id="CHEBI:15378"/>
        <dbReference type="ChEBI" id="CHEBI:16526"/>
        <dbReference type="ChEBI" id="CHEBI:58563"/>
        <dbReference type="ChEBI" id="CHEBI:58675"/>
        <dbReference type="EC" id="4.1.1.81"/>
    </reaction>
</comment>
<dbReference type="Gene3D" id="3.40.640.10">
    <property type="entry name" value="Type I PLP-dependent aspartate aminotransferase-like (Major domain)"/>
    <property type="match status" value="1"/>
</dbReference>
<dbReference type="Gene3D" id="3.90.1150.10">
    <property type="entry name" value="Aspartate Aminotransferase, domain 1"/>
    <property type="match status" value="1"/>
</dbReference>
<dbReference type="NCBIfam" id="TIGR01140">
    <property type="entry name" value="L_thr_O3P_dcar"/>
    <property type="match status" value="1"/>
</dbReference>
<dbReference type="InterPro" id="IPR005860">
    <property type="entry name" value="CobD"/>
</dbReference>
<evidence type="ECO:0000256" key="3">
    <source>
        <dbReference type="ARBA" id="ARBA00004953"/>
    </source>
</evidence>
<dbReference type="RefSeq" id="WP_309653295.1">
    <property type="nucleotide sequence ID" value="NZ_JARWAK010000011.1"/>
</dbReference>
<evidence type="ECO:0000256" key="1">
    <source>
        <dbReference type="ARBA" id="ARBA00001933"/>
    </source>
</evidence>
<comment type="cofactor">
    <cofactor evidence="1">
        <name>pyridoxal 5'-phosphate</name>
        <dbReference type="ChEBI" id="CHEBI:597326"/>
    </cofactor>
</comment>
<dbReference type="EMBL" id="JARWAK010000011">
    <property type="protein sequence ID" value="MDR5867705.1"/>
    <property type="molecule type" value="Genomic_DNA"/>
</dbReference>
<dbReference type="PANTHER" id="PTHR42885">
    <property type="entry name" value="HISTIDINOL-PHOSPHATE AMINOTRANSFERASE-RELATED"/>
    <property type="match status" value="1"/>
</dbReference>
<dbReference type="EC" id="4.1.1.81" evidence="4"/>
<evidence type="ECO:0000256" key="4">
    <source>
        <dbReference type="ARBA" id="ARBA00012285"/>
    </source>
</evidence>
<protein>
    <recommendedName>
        <fullName evidence="4">threonine-phosphate decarboxylase</fullName>
        <ecNumber evidence="4">4.1.1.81</ecNumber>
    </recommendedName>
    <alternativeName>
        <fullName evidence="8">L-threonine-O-3-phosphate decarboxylase</fullName>
    </alternativeName>
</protein>
<comment type="caution">
    <text evidence="11">The sequence shown here is derived from an EMBL/GenBank/DDBJ whole genome shotgun (WGS) entry which is preliminary data.</text>
</comment>
<dbReference type="SUPFAM" id="SSF53383">
    <property type="entry name" value="PLP-dependent transferases"/>
    <property type="match status" value="1"/>
</dbReference>
<dbReference type="InterPro" id="IPR004839">
    <property type="entry name" value="Aminotransferase_I/II_large"/>
</dbReference>